<organism evidence="13 14">
    <name type="scientific">Metapseudomonas otitidis</name>
    <dbReference type="NCBI Taxonomy" id="319939"/>
    <lineage>
        <taxon>Bacteria</taxon>
        <taxon>Pseudomonadati</taxon>
        <taxon>Pseudomonadota</taxon>
        <taxon>Gammaproteobacteria</taxon>
        <taxon>Pseudomonadales</taxon>
        <taxon>Pseudomonadaceae</taxon>
        <taxon>Metapseudomonas</taxon>
    </lineage>
</organism>
<reference evidence="13 14" key="1">
    <citation type="submission" date="2019-12" db="EMBL/GenBank/DDBJ databases">
        <title>complete genome sequences of Pseudomonas otitidis str. WP8-S17-CRE-03 isolated from wastewater treatment plant effluent.</title>
        <authorList>
            <person name="Sekizuka T."/>
            <person name="Itokawa K."/>
            <person name="Yatsu K."/>
            <person name="Inamine Y."/>
            <person name="Kuroda M."/>
        </authorList>
    </citation>
    <scope>NUCLEOTIDE SEQUENCE [LARGE SCALE GENOMIC DNA]</scope>
    <source>
        <strain evidence="13 14">WP8-S17-CRE-03</strain>
    </source>
</reference>
<comment type="cofactor">
    <cofactor evidence="1">
        <name>pyridoxal 5'-phosphate</name>
        <dbReference type="ChEBI" id="CHEBI:597326"/>
    </cofactor>
</comment>
<dbReference type="GO" id="GO:0030170">
    <property type="term" value="F:pyridoxal phosphate binding"/>
    <property type="evidence" value="ECO:0007669"/>
    <property type="project" value="TreeGrafter"/>
</dbReference>
<dbReference type="SUPFAM" id="SSF53383">
    <property type="entry name" value="PLP-dependent transferases"/>
    <property type="match status" value="1"/>
</dbReference>
<keyword evidence="3 13" id="KW-0032">Aminotransferase</keyword>
<evidence type="ECO:0000256" key="3">
    <source>
        <dbReference type="ARBA" id="ARBA00022576"/>
    </source>
</evidence>
<comment type="catalytic activity">
    <reaction evidence="7">
        <text>GDP-alpha-D-perosamine + 2-oxoglutarate = GDP-4-dehydro-alpha-D-rhamnose + L-glutamate</text>
        <dbReference type="Rhea" id="RHEA:36779"/>
        <dbReference type="ChEBI" id="CHEBI:16810"/>
        <dbReference type="ChEBI" id="CHEBI:29985"/>
        <dbReference type="ChEBI" id="CHEBI:57964"/>
        <dbReference type="ChEBI" id="CHEBI:73996"/>
        <dbReference type="EC" id="2.6.1.102"/>
    </reaction>
</comment>
<dbReference type="PANTHER" id="PTHR30244:SF34">
    <property type="entry name" value="DTDP-4-AMINO-4,6-DIDEOXYGALACTOSE TRANSAMINASE"/>
    <property type="match status" value="1"/>
</dbReference>
<dbReference type="CDD" id="cd00616">
    <property type="entry name" value="AHBA_syn"/>
    <property type="match status" value="1"/>
</dbReference>
<dbReference type="InterPro" id="IPR000653">
    <property type="entry name" value="DegT/StrS_aminotransferase"/>
</dbReference>
<dbReference type="Gene3D" id="3.10.580.10">
    <property type="entry name" value="CBS-domain"/>
    <property type="match status" value="1"/>
</dbReference>
<feature type="domain" description="CBS" evidence="12">
    <location>
        <begin position="1"/>
        <end position="58"/>
    </location>
</feature>
<evidence type="ECO:0000256" key="1">
    <source>
        <dbReference type="ARBA" id="ARBA00001933"/>
    </source>
</evidence>
<keyword evidence="10" id="KW-0129">CBS domain</keyword>
<name>A0A6S5RUE0_9GAMM</name>
<dbReference type="Gene3D" id="3.90.1150.10">
    <property type="entry name" value="Aspartate Aminotransferase, domain 1"/>
    <property type="match status" value="1"/>
</dbReference>
<dbReference type="GO" id="GO:0102933">
    <property type="term" value="F:GDP-4-dehydro-6-deoxy-D-mannose-4-aminotransferase activity"/>
    <property type="evidence" value="ECO:0007669"/>
    <property type="project" value="UniProtKB-EC"/>
</dbReference>
<dbReference type="InterPro" id="IPR015424">
    <property type="entry name" value="PyrdxlP-dep_Trfase"/>
</dbReference>
<evidence type="ECO:0000256" key="9">
    <source>
        <dbReference type="ARBA" id="ARBA00074221"/>
    </source>
</evidence>
<evidence type="ECO:0000256" key="7">
    <source>
        <dbReference type="ARBA" id="ARBA00051587"/>
    </source>
</evidence>
<comment type="similarity">
    <text evidence="6 11">Belongs to the DegT/DnrJ/EryC1 family.</text>
</comment>
<evidence type="ECO:0000256" key="11">
    <source>
        <dbReference type="RuleBase" id="RU004508"/>
    </source>
</evidence>
<dbReference type="PANTHER" id="PTHR30244">
    <property type="entry name" value="TRANSAMINASE"/>
    <property type="match status" value="1"/>
</dbReference>
<dbReference type="Gene3D" id="3.40.640.10">
    <property type="entry name" value="Type I PLP-dependent aspartate aminotransferase-like (Major domain)"/>
    <property type="match status" value="1"/>
</dbReference>
<dbReference type="InterPro" id="IPR015421">
    <property type="entry name" value="PyrdxlP-dep_Trfase_major"/>
</dbReference>
<comment type="pathway">
    <text evidence="2">Bacterial outer membrane biogenesis; LPS O-antigen biosynthesis.</text>
</comment>
<evidence type="ECO:0000256" key="8">
    <source>
        <dbReference type="ARBA" id="ARBA00066317"/>
    </source>
</evidence>
<dbReference type="InterPro" id="IPR046342">
    <property type="entry name" value="CBS_dom_sf"/>
</dbReference>
<evidence type="ECO:0000256" key="5">
    <source>
        <dbReference type="ARBA" id="ARBA00022898"/>
    </source>
</evidence>
<feature type="domain" description="CBS" evidence="12">
    <location>
        <begin position="66"/>
        <end position="126"/>
    </location>
</feature>
<dbReference type="InterPro" id="IPR000644">
    <property type="entry name" value="CBS_dom"/>
</dbReference>
<dbReference type="EC" id="2.6.1.102" evidence="8"/>
<sequence>MIELQRVIIHQGLSLRELLARMDQGGAEILLLVDGSGRLVRTITDGDLRRLLLAGTALEEVQFELPKKTPITVQEGTDRELALDLMRQNDINHIPVLDDSGRPIELLRARDLESPILLSTPHMGDQELSFINQAFDTNWIAPLGPNVDAFERELAETVGVGHAAALSSGTAAIHLALILLGVKEGDRVFCSSLTFVASANPILYQKAVPVFIDSEFETWNMSPAALQRGLEQAARDGCLPKAVIVVNLYGQSSDFDPIVTICEKFNVPLIEDAAESLGASYKGRASGTFGKLGIYSFNGNKIITTSGGGMLVSDDRSLIERARFFATQARDLAPWYQHTSVGFNYRMSNVLAGIGRGQLRVLEERVGQRRTVFERYRDSGIGGEGFQWMPEASFGRSTRWLSCGMFDSDGRVDVQRFIERLADHRIEARRIWKPLHLQPLFEECAYFPHDEGYSVSDHIFAHGVCLPSGSNMTEREQDRVIDTAKKIVAEF</sequence>
<evidence type="ECO:0000256" key="6">
    <source>
        <dbReference type="ARBA" id="ARBA00037999"/>
    </source>
</evidence>
<evidence type="ECO:0000259" key="12">
    <source>
        <dbReference type="PROSITE" id="PS51371"/>
    </source>
</evidence>
<keyword evidence="5 11" id="KW-0663">Pyridoxal phosphate</keyword>
<evidence type="ECO:0000256" key="10">
    <source>
        <dbReference type="PROSITE-ProRule" id="PRU00703"/>
    </source>
</evidence>
<dbReference type="Pfam" id="PF00571">
    <property type="entry name" value="CBS"/>
    <property type="match status" value="1"/>
</dbReference>
<gene>
    <name evidence="13" type="primary">yvfE</name>
    <name evidence="13" type="ORF">WP8S17C03_17650</name>
</gene>
<keyword evidence="4 13" id="KW-0808">Transferase</keyword>
<evidence type="ECO:0000313" key="13">
    <source>
        <dbReference type="EMBL" id="BBT15716.1"/>
    </source>
</evidence>
<dbReference type="Pfam" id="PF01041">
    <property type="entry name" value="DegT_DnrJ_EryC1"/>
    <property type="match status" value="1"/>
</dbReference>
<evidence type="ECO:0000313" key="14">
    <source>
        <dbReference type="Proteomes" id="UP000515591"/>
    </source>
</evidence>
<evidence type="ECO:0000256" key="4">
    <source>
        <dbReference type="ARBA" id="ARBA00022679"/>
    </source>
</evidence>
<dbReference type="AlphaFoldDB" id="A0A6S5RUE0"/>
<dbReference type="Proteomes" id="UP000515591">
    <property type="component" value="Chromosome"/>
</dbReference>
<accession>A0A6S5RUE0</accession>
<dbReference type="SUPFAM" id="SSF54631">
    <property type="entry name" value="CBS-domain pair"/>
    <property type="match status" value="1"/>
</dbReference>
<dbReference type="RefSeq" id="WP_182852182.1">
    <property type="nucleotide sequence ID" value="NZ_AP022213.1"/>
</dbReference>
<dbReference type="GO" id="GO:0000271">
    <property type="term" value="P:polysaccharide biosynthetic process"/>
    <property type="evidence" value="ECO:0007669"/>
    <property type="project" value="TreeGrafter"/>
</dbReference>
<evidence type="ECO:0000256" key="2">
    <source>
        <dbReference type="ARBA" id="ARBA00005125"/>
    </source>
</evidence>
<dbReference type="FunFam" id="3.40.640.10:FF:000090">
    <property type="entry name" value="Pyridoxal phosphate-dependent aminotransferase"/>
    <property type="match status" value="1"/>
</dbReference>
<dbReference type="EMBL" id="AP022213">
    <property type="protein sequence ID" value="BBT15716.1"/>
    <property type="molecule type" value="Genomic_DNA"/>
</dbReference>
<dbReference type="InterPro" id="IPR015422">
    <property type="entry name" value="PyrdxlP-dep_Trfase_small"/>
</dbReference>
<dbReference type="SMART" id="SM00116">
    <property type="entry name" value="CBS"/>
    <property type="match status" value="2"/>
</dbReference>
<protein>
    <recommendedName>
        <fullName evidence="9">GDP-perosamine synthase</fullName>
        <ecNumber evidence="8">2.6.1.102</ecNumber>
    </recommendedName>
</protein>
<dbReference type="PROSITE" id="PS51371">
    <property type="entry name" value="CBS"/>
    <property type="match status" value="2"/>
</dbReference>
<proteinExistence type="inferred from homology"/>